<comment type="catalytic activity">
    <reaction evidence="1 5">
        <text>uridine(55) in tRNA = pseudouridine(55) in tRNA</text>
        <dbReference type="Rhea" id="RHEA:42532"/>
        <dbReference type="Rhea" id="RHEA-COMP:10101"/>
        <dbReference type="Rhea" id="RHEA-COMP:10102"/>
        <dbReference type="ChEBI" id="CHEBI:65314"/>
        <dbReference type="ChEBI" id="CHEBI:65315"/>
        <dbReference type="EC" id="5.4.99.25"/>
    </reaction>
</comment>
<feature type="active site" description="Nucleophile" evidence="5">
    <location>
        <position position="49"/>
    </location>
</feature>
<dbReference type="Pfam" id="PF01509">
    <property type="entry name" value="TruB_N"/>
    <property type="match status" value="1"/>
</dbReference>
<accession>A0A975IE40</accession>
<dbReference type="GO" id="GO:0003723">
    <property type="term" value="F:RNA binding"/>
    <property type="evidence" value="ECO:0007669"/>
    <property type="project" value="InterPro"/>
</dbReference>
<organism evidence="7 8">
    <name type="scientific">Treponema parvum</name>
    <dbReference type="NCBI Taxonomy" id="138851"/>
    <lineage>
        <taxon>Bacteria</taxon>
        <taxon>Pseudomonadati</taxon>
        <taxon>Spirochaetota</taxon>
        <taxon>Spirochaetia</taxon>
        <taxon>Spirochaetales</taxon>
        <taxon>Treponemataceae</taxon>
        <taxon>Treponema</taxon>
    </lineage>
</organism>
<dbReference type="PANTHER" id="PTHR13767">
    <property type="entry name" value="TRNA-PSEUDOURIDINE SYNTHASE"/>
    <property type="match status" value="1"/>
</dbReference>
<evidence type="ECO:0000256" key="5">
    <source>
        <dbReference type="HAMAP-Rule" id="MF_01080"/>
    </source>
</evidence>
<sequence length="394" mass="43132">MSAPQKKTIENKSGIVLFAKRPGKTSFSSLYTIKKALNTSKVGHTGTLDSFASGLLVVCTGQLTRLSSRITSFDKTYEAVISFGQETDTLEPSGKITRQAPLPSLSDLYSALDAFTGNFMQSPPVFSAIRIKGERASDLARKGISADIPERPVSVYRCKLLEVKLENGKIFEAKGKDGDKALLEEADLCGDEKVLYARILFEVSKGTYIRSLARDIGVFCKSAAHLKGLLRTKVGNFSLSEAAGFSLLPDFNISSVLENEKTFENACADTADSEAELRLEVVEKLKGMTQELALSCGLVPVKILPEYEDSFYNGRPLKKEMFERPARGFNRNCGKLPFDGKKSLFAVFTEQDVFCGTVEAAGHYSGDMGQNCLTYGYVIPRQHGFILKPASQKT</sequence>
<comment type="similarity">
    <text evidence="2 5">Belongs to the pseudouridine synthase TruB family. Type 1 subfamily.</text>
</comment>
<evidence type="ECO:0000313" key="7">
    <source>
        <dbReference type="EMBL" id="QTQ13650.1"/>
    </source>
</evidence>
<dbReference type="EC" id="5.4.99.25" evidence="5"/>
<dbReference type="AlphaFoldDB" id="A0A975IE40"/>
<dbReference type="NCBIfam" id="TIGR00431">
    <property type="entry name" value="TruB"/>
    <property type="match status" value="1"/>
</dbReference>
<comment type="function">
    <text evidence="5">Responsible for synthesis of pseudouridine from uracil-55 in the psi GC loop of transfer RNAs.</text>
</comment>
<evidence type="ECO:0000256" key="4">
    <source>
        <dbReference type="ARBA" id="ARBA00023235"/>
    </source>
</evidence>
<dbReference type="InterPro" id="IPR002501">
    <property type="entry name" value="PsdUridine_synth_N"/>
</dbReference>
<protein>
    <recommendedName>
        <fullName evidence="5">tRNA pseudouridine synthase B</fullName>
        <ecNumber evidence="5">5.4.99.25</ecNumber>
    </recommendedName>
    <alternativeName>
        <fullName evidence="5">tRNA pseudouridine(55) synthase</fullName>
        <shortName evidence="5">Psi55 synthase</shortName>
    </alternativeName>
    <alternativeName>
        <fullName evidence="5">tRNA pseudouridylate synthase</fullName>
    </alternativeName>
    <alternativeName>
        <fullName evidence="5">tRNA-uridine isomerase</fullName>
    </alternativeName>
</protein>
<dbReference type="SUPFAM" id="SSF55120">
    <property type="entry name" value="Pseudouridine synthase"/>
    <property type="match status" value="1"/>
</dbReference>
<evidence type="ECO:0000259" key="6">
    <source>
        <dbReference type="Pfam" id="PF01509"/>
    </source>
</evidence>
<proteinExistence type="inferred from homology"/>
<dbReference type="PANTHER" id="PTHR13767:SF2">
    <property type="entry name" value="PSEUDOURIDYLATE SYNTHASE TRUB1"/>
    <property type="match status" value="1"/>
</dbReference>
<evidence type="ECO:0000256" key="1">
    <source>
        <dbReference type="ARBA" id="ARBA00000385"/>
    </source>
</evidence>
<dbReference type="GO" id="GO:1990481">
    <property type="term" value="P:mRNA pseudouridine synthesis"/>
    <property type="evidence" value="ECO:0007669"/>
    <property type="project" value="TreeGrafter"/>
</dbReference>
<dbReference type="GO" id="GO:0031119">
    <property type="term" value="P:tRNA pseudouridine synthesis"/>
    <property type="evidence" value="ECO:0007669"/>
    <property type="project" value="UniProtKB-UniRule"/>
</dbReference>
<dbReference type="InterPro" id="IPR020103">
    <property type="entry name" value="PsdUridine_synth_cat_dom_sf"/>
</dbReference>
<dbReference type="RefSeq" id="WP_210120337.1">
    <property type="nucleotide sequence ID" value="NZ_CP054142.1"/>
</dbReference>
<dbReference type="Proteomes" id="UP000671908">
    <property type="component" value="Chromosome"/>
</dbReference>
<dbReference type="Gene3D" id="3.30.2350.10">
    <property type="entry name" value="Pseudouridine synthase"/>
    <property type="match status" value="1"/>
</dbReference>
<keyword evidence="3 5" id="KW-0819">tRNA processing</keyword>
<dbReference type="EMBL" id="CP054142">
    <property type="protein sequence ID" value="QTQ13650.1"/>
    <property type="molecule type" value="Genomic_DNA"/>
</dbReference>
<feature type="domain" description="Pseudouridine synthase II N-terminal" evidence="6">
    <location>
        <begin position="34"/>
        <end position="167"/>
    </location>
</feature>
<gene>
    <name evidence="5 7" type="primary">truB</name>
    <name evidence="7" type="ORF">HRQ91_03795</name>
</gene>
<evidence type="ECO:0000313" key="8">
    <source>
        <dbReference type="Proteomes" id="UP000671908"/>
    </source>
</evidence>
<dbReference type="InterPro" id="IPR014780">
    <property type="entry name" value="tRNA_psdUridine_synth_TruB"/>
</dbReference>
<dbReference type="GO" id="GO:0160148">
    <property type="term" value="F:tRNA pseudouridine(55) synthase activity"/>
    <property type="evidence" value="ECO:0007669"/>
    <property type="project" value="UniProtKB-EC"/>
</dbReference>
<keyword evidence="4 5" id="KW-0413">Isomerase</keyword>
<dbReference type="HAMAP" id="MF_01080">
    <property type="entry name" value="TruB_bact"/>
    <property type="match status" value="1"/>
</dbReference>
<name>A0A975IE40_9SPIR</name>
<reference evidence="7 8" key="1">
    <citation type="journal article" date="2021" name="Microbiol. Resour. Announc.">
        <title>Complete Genome Sequences of Three Human Oral Treponema parvum Isolates.</title>
        <authorList>
            <person name="Zeng H."/>
            <person name="Watt R.M."/>
        </authorList>
    </citation>
    <scope>NUCLEOTIDE SEQUENCE [LARGE SCALE GENOMIC DNA]</scope>
    <source>
        <strain evidence="7 8">ATCC 700770</strain>
    </source>
</reference>
<dbReference type="KEGG" id="tpav:HRQ91_03795"/>
<evidence type="ECO:0000256" key="3">
    <source>
        <dbReference type="ARBA" id="ARBA00022694"/>
    </source>
</evidence>
<evidence type="ECO:0000256" key="2">
    <source>
        <dbReference type="ARBA" id="ARBA00005642"/>
    </source>
</evidence>
<keyword evidence="8" id="KW-1185">Reference proteome</keyword>